<evidence type="ECO:0000313" key="3">
    <source>
        <dbReference type="Proteomes" id="UP000037460"/>
    </source>
</evidence>
<dbReference type="InterPro" id="IPR005108">
    <property type="entry name" value="HELP"/>
</dbReference>
<name>A0A0M0K8R2_9EUKA</name>
<dbReference type="Gene3D" id="2.130.10.10">
    <property type="entry name" value="YVTN repeat-like/Quinoprotein amine dehydrogenase"/>
    <property type="match status" value="2"/>
</dbReference>
<proteinExistence type="predicted"/>
<dbReference type="AlphaFoldDB" id="A0A0M0K8R2"/>
<evidence type="ECO:0000256" key="1">
    <source>
        <dbReference type="SAM" id="MobiDB-lite"/>
    </source>
</evidence>
<dbReference type="InterPro" id="IPR015943">
    <property type="entry name" value="WD40/YVTN_repeat-like_dom_sf"/>
</dbReference>
<evidence type="ECO:0000313" key="2">
    <source>
        <dbReference type="EMBL" id="KOO35194.1"/>
    </source>
</evidence>
<feature type="region of interest" description="Disordered" evidence="1">
    <location>
        <begin position="1"/>
        <end position="41"/>
    </location>
</feature>
<comment type="caution">
    <text evidence="2">The sequence shown here is derived from an EMBL/GenBank/DDBJ whole genome shotgun (WGS) entry which is preliminary data.</text>
</comment>
<sequence length="141" mass="15748">MRGGPLSEPLPQRGPTPLTAIKGPSLLTREKHGAKKSEWERFKTVGGEEGGNFFEDDNPFNDPFKYAPYKGLVYPPSDYIGPDDARENDDLSSLKPNKLSLEFVYGYTSRRVRANLFYNKEGKIVYHSAALGIVYDKEASG</sequence>
<feature type="compositionally biased region" description="Basic and acidic residues" evidence="1">
    <location>
        <begin position="28"/>
        <end position="41"/>
    </location>
</feature>
<dbReference type="EMBL" id="JWZX01000953">
    <property type="protein sequence ID" value="KOO35194.1"/>
    <property type="molecule type" value="Genomic_DNA"/>
</dbReference>
<dbReference type="Pfam" id="PF03451">
    <property type="entry name" value="HELP"/>
    <property type="match status" value="1"/>
</dbReference>
<reference evidence="3" key="1">
    <citation type="journal article" date="2015" name="PLoS Genet.">
        <title>Genome Sequence and Transcriptome Analyses of Chrysochromulina tobin: Metabolic Tools for Enhanced Algal Fitness in the Prominent Order Prymnesiales (Haptophyceae).</title>
        <authorList>
            <person name="Hovde B.T."/>
            <person name="Deodato C.R."/>
            <person name="Hunsperger H.M."/>
            <person name="Ryken S.A."/>
            <person name="Yost W."/>
            <person name="Jha R.K."/>
            <person name="Patterson J."/>
            <person name="Monnat R.J. Jr."/>
            <person name="Barlow S.B."/>
            <person name="Starkenburg S.R."/>
            <person name="Cattolico R.A."/>
        </authorList>
    </citation>
    <scope>NUCLEOTIDE SEQUENCE</scope>
    <source>
        <strain evidence="3">CCMP291</strain>
    </source>
</reference>
<protein>
    <submittedName>
        <fullName evidence="2">Echinoderm microtubule-associated 6</fullName>
    </submittedName>
</protein>
<keyword evidence="3" id="KW-1185">Reference proteome</keyword>
<accession>A0A0M0K8R2</accession>
<dbReference type="OrthoDB" id="47802at2759"/>
<dbReference type="Proteomes" id="UP000037460">
    <property type="component" value="Unassembled WGS sequence"/>
</dbReference>
<organism evidence="2 3">
    <name type="scientific">Chrysochromulina tobinii</name>
    <dbReference type="NCBI Taxonomy" id="1460289"/>
    <lineage>
        <taxon>Eukaryota</taxon>
        <taxon>Haptista</taxon>
        <taxon>Haptophyta</taxon>
        <taxon>Prymnesiophyceae</taxon>
        <taxon>Prymnesiales</taxon>
        <taxon>Chrysochromulinaceae</taxon>
        <taxon>Chrysochromulina</taxon>
    </lineage>
</organism>
<gene>
    <name evidence="2" type="ORF">Ctob_010876</name>
</gene>